<gene>
    <name evidence="1" type="ORF">LSG31_20875</name>
</gene>
<dbReference type="RefSeq" id="WP_347436976.1">
    <property type="nucleotide sequence ID" value="NZ_CP089291.1"/>
</dbReference>
<sequence length="80" mass="8880">MKLNFKNIPPSIHLGDTITVYTTGYGPGGQGITGIVLGYDEHNLFIGVRISQQTFNRERPVDGIATIPFRHITTIIQKIK</sequence>
<protein>
    <recommendedName>
        <fullName evidence="3">KOW domain-containing protein</fullName>
    </recommendedName>
</protein>
<name>A0ABY4CIF0_9BACL</name>
<organism evidence="1 2">
    <name type="scientific">Fodinisporobacter ferrooxydans</name>
    <dbReference type="NCBI Taxonomy" id="2901836"/>
    <lineage>
        <taxon>Bacteria</taxon>
        <taxon>Bacillati</taxon>
        <taxon>Bacillota</taxon>
        <taxon>Bacilli</taxon>
        <taxon>Bacillales</taxon>
        <taxon>Alicyclobacillaceae</taxon>
        <taxon>Fodinisporobacter</taxon>
    </lineage>
</organism>
<dbReference type="EMBL" id="CP089291">
    <property type="protein sequence ID" value="UOF90282.1"/>
    <property type="molecule type" value="Genomic_DNA"/>
</dbReference>
<accession>A0ABY4CIF0</accession>
<proteinExistence type="predicted"/>
<keyword evidence="2" id="KW-1185">Reference proteome</keyword>
<evidence type="ECO:0000313" key="2">
    <source>
        <dbReference type="Proteomes" id="UP000830167"/>
    </source>
</evidence>
<dbReference type="Proteomes" id="UP000830167">
    <property type="component" value="Chromosome"/>
</dbReference>
<evidence type="ECO:0008006" key="3">
    <source>
        <dbReference type="Google" id="ProtNLM"/>
    </source>
</evidence>
<evidence type="ECO:0000313" key="1">
    <source>
        <dbReference type="EMBL" id="UOF90282.1"/>
    </source>
</evidence>
<reference evidence="1" key="1">
    <citation type="submission" date="2021-12" db="EMBL/GenBank/DDBJ databases">
        <title>Alicyclobacillaceae gen. nov., sp. nov., isolated from chalcocite enrichment system.</title>
        <authorList>
            <person name="Jiang Z."/>
        </authorList>
    </citation>
    <scope>NUCLEOTIDE SEQUENCE</scope>
    <source>
        <strain evidence="1">MYW30-H2</strain>
    </source>
</reference>